<protein>
    <submittedName>
        <fullName evidence="1">Uncharacterized protein</fullName>
    </submittedName>
</protein>
<reference evidence="2" key="1">
    <citation type="journal article" date="2019" name="Nat. Commun.">
        <title>The genome of broomcorn millet.</title>
        <authorList>
            <person name="Zou C."/>
            <person name="Miki D."/>
            <person name="Li D."/>
            <person name="Tang Q."/>
            <person name="Xiao L."/>
            <person name="Rajput S."/>
            <person name="Deng P."/>
            <person name="Jia W."/>
            <person name="Huang R."/>
            <person name="Zhang M."/>
            <person name="Sun Y."/>
            <person name="Hu J."/>
            <person name="Fu X."/>
            <person name="Schnable P.S."/>
            <person name="Li F."/>
            <person name="Zhang H."/>
            <person name="Feng B."/>
            <person name="Zhu X."/>
            <person name="Liu R."/>
            <person name="Schnable J.C."/>
            <person name="Zhu J.-K."/>
            <person name="Zhang H."/>
        </authorList>
    </citation>
    <scope>NUCLEOTIDE SEQUENCE [LARGE SCALE GENOMIC DNA]</scope>
</reference>
<name>A0A3L6PPC8_PANMI</name>
<comment type="caution">
    <text evidence="1">The sequence shown here is derived from an EMBL/GenBank/DDBJ whole genome shotgun (WGS) entry which is preliminary data.</text>
</comment>
<gene>
    <name evidence="1" type="ORF">C2845_PM14G01480</name>
</gene>
<organism evidence="1 2">
    <name type="scientific">Panicum miliaceum</name>
    <name type="common">Proso millet</name>
    <name type="synonym">Broomcorn millet</name>
    <dbReference type="NCBI Taxonomy" id="4540"/>
    <lineage>
        <taxon>Eukaryota</taxon>
        <taxon>Viridiplantae</taxon>
        <taxon>Streptophyta</taxon>
        <taxon>Embryophyta</taxon>
        <taxon>Tracheophyta</taxon>
        <taxon>Spermatophyta</taxon>
        <taxon>Magnoliopsida</taxon>
        <taxon>Liliopsida</taxon>
        <taxon>Poales</taxon>
        <taxon>Poaceae</taxon>
        <taxon>PACMAD clade</taxon>
        <taxon>Panicoideae</taxon>
        <taxon>Panicodae</taxon>
        <taxon>Paniceae</taxon>
        <taxon>Panicinae</taxon>
        <taxon>Panicum</taxon>
        <taxon>Panicum sect. Panicum</taxon>
    </lineage>
</organism>
<evidence type="ECO:0000313" key="1">
    <source>
        <dbReference type="EMBL" id="RLM60515.1"/>
    </source>
</evidence>
<dbReference type="AlphaFoldDB" id="A0A3L6PPC8"/>
<keyword evidence="2" id="KW-1185">Reference proteome</keyword>
<dbReference type="Pfam" id="PF03140">
    <property type="entry name" value="DUF247"/>
    <property type="match status" value="1"/>
</dbReference>
<dbReference type="STRING" id="4540.A0A3L6PPC8"/>
<evidence type="ECO:0000313" key="2">
    <source>
        <dbReference type="Proteomes" id="UP000275267"/>
    </source>
</evidence>
<dbReference type="InterPro" id="IPR004158">
    <property type="entry name" value="DUF247_pln"/>
</dbReference>
<accession>A0A3L6PPC8</accession>
<dbReference type="Proteomes" id="UP000275267">
    <property type="component" value="Unassembled WGS sequence"/>
</dbReference>
<dbReference type="OrthoDB" id="1849062at2759"/>
<proteinExistence type="predicted"/>
<sequence>MGRAVYGCRVAHDWTTSAAAGPEDGDDASGQWSLGFPACCRLGRGYLSNRERVRSVAGAARGCYDAADPSVEGVGEADFAAMMFLDGCFLLQYMVDSDDAAPVLRNRMTLSTGPSIQKDIFRQPYGREPQLRRISVYSHRLGGSAIFLSTHEYPGCKLQP</sequence>
<dbReference type="EMBL" id="PQIB02000016">
    <property type="protein sequence ID" value="RLM60515.1"/>
    <property type="molecule type" value="Genomic_DNA"/>
</dbReference>